<organism evidence="1 2">
    <name type="scientific">Hibiscus syriacus</name>
    <name type="common">Rose of Sharon</name>
    <dbReference type="NCBI Taxonomy" id="106335"/>
    <lineage>
        <taxon>Eukaryota</taxon>
        <taxon>Viridiplantae</taxon>
        <taxon>Streptophyta</taxon>
        <taxon>Embryophyta</taxon>
        <taxon>Tracheophyta</taxon>
        <taxon>Spermatophyta</taxon>
        <taxon>Magnoliopsida</taxon>
        <taxon>eudicotyledons</taxon>
        <taxon>Gunneridae</taxon>
        <taxon>Pentapetalae</taxon>
        <taxon>rosids</taxon>
        <taxon>malvids</taxon>
        <taxon>Malvales</taxon>
        <taxon>Malvaceae</taxon>
        <taxon>Malvoideae</taxon>
        <taxon>Hibiscus</taxon>
    </lineage>
</organism>
<dbReference type="EMBL" id="VEPZ02001596">
    <property type="protein sequence ID" value="KAE8666408.1"/>
    <property type="molecule type" value="Genomic_DNA"/>
</dbReference>
<accession>A0A6A2WXL5</accession>
<dbReference type="InterPro" id="IPR036511">
    <property type="entry name" value="TGT-like_sf"/>
</dbReference>
<name>A0A6A2WXL5_HIBSY</name>
<dbReference type="PANTHER" id="PTHR46064">
    <property type="entry name" value="QUEUINE TRNA-RIBOSYLTRANSFERASE ACCESSORY SUBUNIT 2"/>
    <property type="match status" value="1"/>
</dbReference>
<dbReference type="Gene3D" id="3.20.20.105">
    <property type="entry name" value="Queuine tRNA-ribosyltransferase-like"/>
    <property type="match status" value="1"/>
</dbReference>
<keyword evidence="2" id="KW-1185">Reference proteome</keyword>
<dbReference type="AlphaFoldDB" id="A0A6A2WXL5"/>
<proteinExistence type="predicted"/>
<dbReference type="Proteomes" id="UP000436088">
    <property type="component" value="Unassembled WGS sequence"/>
</dbReference>
<reference evidence="1" key="1">
    <citation type="submission" date="2019-09" db="EMBL/GenBank/DDBJ databases">
        <title>Draft genome information of white flower Hibiscus syriacus.</title>
        <authorList>
            <person name="Kim Y.-M."/>
        </authorList>
    </citation>
    <scope>NUCLEOTIDE SEQUENCE [LARGE SCALE GENOMIC DNA]</scope>
    <source>
        <strain evidence="1">YM2019G1</strain>
    </source>
</reference>
<dbReference type="InterPro" id="IPR050852">
    <property type="entry name" value="Queuine_tRNA-ribosyltrfase"/>
</dbReference>
<dbReference type="PANTHER" id="PTHR46064:SF1">
    <property type="entry name" value="QUEUINE TRNA-RIBOSYLTRANSFERASE ACCESSORY SUBUNIT 2"/>
    <property type="match status" value="1"/>
</dbReference>
<evidence type="ECO:0000313" key="2">
    <source>
        <dbReference type="Proteomes" id="UP000436088"/>
    </source>
</evidence>
<evidence type="ECO:0000313" key="1">
    <source>
        <dbReference type="EMBL" id="KAE8666408.1"/>
    </source>
</evidence>
<comment type="caution">
    <text evidence="1">The sequence shown here is derived from an EMBL/GenBank/DDBJ whole genome shotgun (WGS) entry which is preliminary data.</text>
</comment>
<gene>
    <name evidence="1" type="ORF">F3Y22_tig00112498pilonHSYRG00053</name>
</gene>
<protein>
    <submittedName>
        <fullName evidence="1">Octicosapeptide/Phox/Bem1p family protein isoform 1</fullName>
    </submittedName>
</protein>
<sequence length="137" mass="15290">MKFAVKAWSNGTARAGVIHLSSVAAAIDTPSLLLSTRKGLPLFIPPDLLPSLPSPDSRLLHVSPLHFLEGLSIKQYRKLEGFTNWLVCMTAASPLFRGIPFNAFQKLLPLTKLGRLSRLLVVVFWSNLLNIRKWYLP</sequence>
<dbReference type="SUPFAM" id="SSF51713">
    <property type="entry name" value="tRNA-guanine transglycosylase"/>
    <property type="match status" value="1"/>
</dbReference>
<dbReference type="GO" id="GO:0006400">
    <property type="term" value="P:tRNA modification"/>
    <property type="evidence" value="ECO:0007669"/>
    <property type="project" value="InterPro"/>
</dbReference>